<reference evidence="6" key="1">
    <citation type="journal article" date="2010" name="Science">
        <title>Plasticity of animal genome architecture unmasked by rapid evolution of a pelagic tunicate.</title>
        <authorList>
            <person name="Denoeud F."/>
            <person name="Henriet S."/>
            <person name="Mungpakdee S."/>
            <person name="Aury J.M."/>
            <person name="Da Silva C."/>
            <person name="Brinkmann H."/>
            <person name="Mikhaleva J."/>
            <person name="Olsen L.C."/>
            <person name="Jubin C."/>
            <person name="Canestro C."/>
            <person name="Bouquet J.M."/>
            <person name="Danks G."/>
            <person name="Poulain J."/>
            <person name="Campsteijn C."/>
            <person name="Adamski M."/>
            <person name="Cross I."/>
            <person name="Yadetie F."/>
            <person name="Muffato M."/>
            <person name="Louis A."/>
            <person name="Butcher S."/>
            <person name="Tsagkogeorga G."/>
            <person name="Konrad A."/>
            <person name="Singh S."/>
            <person name="Jensen M.F."/>
            <person name="Cong E.H."/>
            <person name="Eikeseth-Otteraa H."/>
            <person name="Noel B."/>
            <person name="Anthouard V."/>
            <person name="Porcel B.M."/>
            <person name="Kachouri-Lafond R."/>
            <person name="Nishino A."/>
            <person name="Ugolini M."/>
            <person name="Chourrout P."/>
            <person name="Nishida H."/>
            <person name="Aasland R."/>
            <person name="Huzurbazar S."/>
            <person name="Westhof E."/>
            <person name="Delsuc F."/>
            <person name="Lehrach H."/>
            <person name="Reinhardt R."/>
            <person name="Weissenbach J."/>
            <person name="Roy S.W."/>
            <person name="Artiguenave F."/>
            <person name="Postlethwait J.H."/>
            <person name="Manak J.R."/>
            <person name="Thompson E.M."/>
            <person name="Jaillon O."/>
            <person name="Du Pasquier L."/>
            <person name="Boudinot P."/>
            <person name="Liberles D.A."/>
            <person name="Volff J.N."/>
            <person name="Philippe H."/>
            <person name="Lenhard B."/>
            <person name="Roest Crollius H."/>
            <person name="Wincker P."/>
            <person name="Chourrout D."/>
        </authorList>
    </citation>
    <scope>NUCLEOTIDE SEQUENCE [LARGE SCALE GENOMIC DNA]</scope>
</reference>
<sequence length="460" mass="51911">MVSDSSLQQLKDLLDEKNIISFAQAAEELGEHVNNIKSLFNEKIDEFDGEPLFYISGLRSDGFKVLLVGKNEREAALKNYSSIFSCHVWGFRTKDYNEQVDEFKFSQTPLELGIRSNEVPCSKIKSTPIVAPNIQPQMDLFKSKGGKKEGNSLKNMFNQKTTVKKVPVPEQKKEVKPAAKTKSTRKADFFANARAKGKSEEKAKPKSPKKEAKEEPESLSDCDDPMENRQTPEKIKKKQSKVFENKSKPTRRSRVIMSDDSEDDEKDKMDVDEVADKKKSPKKKSPKKLKVAKNRRRVALESDSESDEGNNLDSTGGRLLFGGSDEEDLGDSVKNVSLMSEDEIERSDEEKENKKRPKKEPKEEAVITKFGSAKVKPGKIMKKVQKKRTYVDEDGNMVTEKYFEEVEVDPSEIAEAESKTNVKPSIQKLQPASKAPAKKISSKPKHQPSISSFFMKTKKS</sequence>
<evidence type="ECO:0000313" key="6">
    <source>
        <dbReference type="EMBL" id="CBY08913.1"/>
    </source>
</evidence>
<dbReference type="Gene3D" id="3.90.1030.20">
    <property type="entry name" value="DNA polymerase delta, p66 (Cdc27) subunit, wHTH domain"/>
    <property type="match status" value="1"/>
</dbReference>
<dbReference type="GO" id="GO:0043625">
    <property type="term" value="C:delta DNA polymerase complex"/>
    <property type="evidence" value="ECO:0007669"/>
    <property type="project" value="InterPro"/>
</dbReference>
<comment type="subcellular location">
    <subcellularLocation>
        <location evidence="1">Nucleus</location>
    </subcellularLocation>
</comment>
<feature type="compositionally biased region" description="Low complexity" evidence="5">
    <location>
        <begin position="159"/>
        <end position="169"/>
    </location>
</feature>
<feature type="region of interest" description="Disordered" evidence="5">
    <location>
        <begin position="142"/>
        <end position="370"/>
    </location>
</feature>
<evidence type="ECO:0000256" key="4">
    <source>
        <dbReference type="ARBA" id="ARBA00023242"/>
    </source>
</evidence>
<organism evidence="6">
    <name type="scientific">Oikopleura dioica</name>
    <name type="common">Tunicate</name>
    <dbReference type="NCBI Taxonomy" id="34765"/>
    <lineage>
        <taxon>Eukaryota</taxon>
        <taxon>Metazoa</taxon>
        <taxon>Chordata</taxon>
        <taxon>Tunicata</taxon>
        <taxon>Appendicularia</taxon>
        <taxon>Copelata</taxon>
        <taxon>Oikopleuridae</taxon>
        <taxon>Oikopleura</taxon>
    </lineage>
</organism>
<accession>E4XBD8</accession>
<proteinExistence type="predicted"/>
<dbReference type="GO" id="GO:0006297">
    <property type="term" value="P:nucleotide-excision repair, DNA gap filling"/>
    <property type="evidence" value="ECO:0007669"/>
    <property type="project" value="TreeGrafter"/>
</dbReference>
<dbReference type="GO" id="GO:1904161">
    <property type="term" value="P:DNA synthesis involved in UV-damage excision repair"/>
    <property type="evidence" value="ECO:0007669"/>
    <property type="project" value="TreeGrafter"/>
</dbReference>
<dbReference type="GO" id="GO:0006271">
    <property type="term" value="P:DNA strand elongation involved in DNA replication"/>
    <property type="evidence" value="ECO:0007669"/>
    <property type="project" value="TreeGrafter"/>
</dbReference>
<keyword evidence="4" id="KW-0539">Nucleus</keyword>
<dbReference type="Pfam" id="PF09507">
    <property type="entry name" value="CDC27"/>
    <property type="match status" value="1"/>
</dbReference>
<dbReference type="Proteomes" id="UP000001307">
    <property type="component" value="Unassembled WGS sequence"/>
</dbReference>
<dbReference type="InterPro" id="IPR041913">
    <property type="entry name" value="POLD3_sf"/>
</dbReference>
<dbReference type="PANTHER" id="PTHR17598">
    <property type="entry name" value="DNA POLYMERASE DELTA SUBUNIT 3"/>
    <property type="match status" value="1"/>
</dbReference>
<feature type="compositionally biased region" description="Basic and acidic residues" evidence="5">
    <location>
        <begin position="266"/>
        <end position="278"/>
    </location>
</feature>
<dbReference type="PANTHER" id="PTHR17598:SF13">
    <property type="entry name" value="DNA POLYMERASE DELTA SUBUNIT 3"/>
    <property type="match status" value="1"/>
</dbReference>
<evidence type="ECO:0000256" key="1">
    <source>
        <dbReference type="ARBA" id="ARBA00004123"/>
    </source>
</evidence>
<keyword evidence="7" id="KW-1185">Reference proteome</keyword>
<protein>
    <recommendedName>
        <fullName evidence="2">DNA polymerase delta subunit 3</fullName>
    </recommendedName>
</protein>
<feature type="region of interest" description="Disordered" evidence="5">
    <location>
        <begin position="412"/>
        <end position="460"/>
    </location>
</feature>
<dbReference type="EMBL" id="FN653034">
    <property type="protein sequence ID" value="CBY08913.1"/>
    <property type="molecule type" value="Genomic_DNA"/>
</dbReference>
<evidence type="ECO:0000256" key="5">
    <source>
        <dbReference type="SAM" id="MobiDB-lite"/>
    </source>
</evidence>
<feature type="compositionally biased region" description="Basic and acidic residues" evidence="5">
    <location>
        <begin position="197"/>
        <end position="216"/>
    </location>
</feature>
<feature type="compositionally biased region" description="Basic residues" evidence="5">
    <location>
        <begin position="436"/>
        <end position="446"/>
    </location>
</feature>
<dbReference type="AlphaFoldDB" id="E4XBD8"/>
<feature type="compositionally biased region" description="Basic residues" evidence="5">
    <location>
        <begin position="279"/>
        <end position="297"/>
    </location>
</feature>
<dbReference type="GO" id="GO:0003887">
    <property type="term" value="F:DNA-directed DNA polymerase activity"/>
    <property type="evidence" value="ECO:0007669"/>
    <property type="project" value="TreeGrafter"/>
</dbReference>
<dbReference type="InParanoid" id="E4XBD8"/>
<dbReference type="InterPro" id="IPR019038">
    <property type="entry name" value="POLD3"/>
</dbReference>
<name>E4XBD8_OIKDI</name>
<evidence type="ECO:0000256" key="3">
    <source>
        <dbReference type="ARBA" id="ARBA00022705"/>
    </source>
</evidence>
<evidence type="ECO:0000313" key="7">
    <source>
        <dbReference type="Proteomes" id="UP000001307"/>
    </source>
</evidence>
<evidence type="ECO:0000256" key="2">
    <source>
        <dbReference type="ARBA" id="ARBA00017589"/>
    </source>
</evidence>
<keyword evidence="3" id="KW-0235">DNA replication</keyword>
<gene>
    <name evidence="6" type="ORF">GSOID_T00006438001</name>
</gene>
<feature type="compositionally biased region" description="Polar residues" evidence="5">
    <location>
        <begin position="419"/>
        <end position="430"/>
    </location>
</feature>
<dbReference type="OrthoDB" id="10534047at2759"/>